<keyword evidence="7" id="KW-0539">Nucleus</keyword>
<dbReference type="Proteomes" id="UP001292079">
    <property type="component" value="Unassembled WGS sequence"/>
</dbReference>
<keyword evidence="4" id="KW-0805">Transcription regulation</keyword>
<dbReference type="GO" id="GO:0070888">
    <property type="term" value="F:E-box binding"/>
    <property type="evidence" value="ECO:0007669"/>
    <property type="project" value="TreeGrafter"/>
</dbReference>
<dbReference type="PANTHER" id="PTHR19290:SF134">
    <property type="entry name" value="NEUROGENIC DIFFERENTIATION FACTOR 1"/>
    <property type="match status" value="1"/>
</dbReference>
<keyword evidence="11" id="KW-1185">Reference proteome</keyword>
<dbReference type="Pfam" id="PF00010">
    <property type="entry name" value="HLH"/>
    <property type="match status" value="1"/>
</dbReference>
<dbReference type="PANTHER" id="PTHR19290">
    <property type="entry name" value="BASIC HELIX-LOOP-HELIX PROTEIN NEUROGENIN-RELATED"/>
    <property type="match status" value="1"/>
</dbReference>
<dbReference type="SUPFAM" id="SSF47459">
    <property type="entry name" value="HLH, helix-loop-helix DNA-binding domain"/>
    <property type="match status" value="1"/>
</dbReference>
<evidence type="ECO:0000313" key="11">
    <source>
        <dbReference type="Proteomes" id="UP001292079"/>
    </source>
</evidence>
<dbReference type="GO" id="GO:0007423">
    <property type="term" value="P:sensory organ development"/>
    <property type="evidence" value="ECO:0007669"/>
    <property type="project" value="TreeGrafter"/>
</dbReference>
<evidence type="ECO:0000256" key="1">
    <source>
        <dbReference type="ARBA" id="ARBA00022473"/>
    </source>
</evidence>
<feature type="region of interest" description="Disordered" evidence="8">
    <location>
        <begin position="34"/>
        <end position="69"/>
    </location>
</feature>
<dbReference type="Gene3D" id="4.10.280.10">
    <property type="entry name" value="Helix-loop-helix DNA-binding domain"/>
    <property type="match status" value="1"/>
</dbReference>
<dbReference type="GO" id="GO:0046983">
    <property type="term" value="F:protein dimerization activity"/>
    <property type="evidence" value="ECO:0007669"/>
    <property type="project" value="InterPro"/>
</dbReference>
<comment type="caution">
    <text evidence="10">The sequence shown here is derived from an EMBL/GenBank/DDBJ whole genome shotgun (WGS) entry which is preliminary data.</text>
</comment>
<gene>
    <name evidence="10" type="ORF">MN116_008606</name>
</gene>
<dbReference type="SMART" id="SM00353">
    <property type="entry name" value="HLH"/>
    <property type="match status" value="1"/>
</dbReference>
<dbReference type="CDD" id="cd11427">
    <property type="entry name" value="bHLH_TS_NeuroD"/>
    <property type="match status" value="1"/>
</dbReference>
<keyword evidence="2" id="KW-0221">Differentiation</keyword>
<feature type="compositionally biased region" description="Basic residues" evidence="8">
    <location>
        <begin position="51"/>
        <end position="61"/>
    </location>
</feature>
<dbReference type="InterPro" id="IPR022575">
    <property type="entry name" value="NeuroD_DUF"/>
</dbReference>
<keyword evidence="5" id="KW-0238">DNA-binding</keyword>
<keyword evidence="6" id="KW-0804">Transcription</keyword>
<dbReference type="GO" id="GO:0045944">
    <property type="term" value="P:positive regulation of transcription by RNA polymerase II"/>
    <property type="evidence" value="ECO:0007669"/>
    <property type="project" value="TreeGrafter"/>
</dbReference>
<name>A0AAE2D1F8_SCHME</name>
<dbReference type="AlphaFoldDB" id="A0AAE2D1F8"/>
<evidence type="ECO:0000256" key="8">
    <source>
        <dbReference type="SAM" id="MobiDB-lite"/>
    </source>
</evidence>
<reference evidence="10" key="2">
    <citation type="journal article" date="2023" name="Infect Dis Poverty">
        <title>Chromosome-scale genome of the human blood fluke Schistosoma mekongi and its implications for public health.</title>
        <authorList>
            <person name="Zhou M."/>
            <person name="Xu L."/>
            <person name="Xu D."/>
            <person name="Chen W."/>
            <person name="Khan J."/>
            <person name="Hu Y."/>
            <person name="Huang H."/>
            <person name="Wei H."/>
            <person name="Zhang Y."/>
            <person name="Chusongsang P."/>
            <person name="Tanasarnprasert K."/>
            <person name="Hu X."/>
            <person name="Limpanont Y."/>
            <person name="Lv Z."/>
        </authorList>
    </citation>
    <scope>NUCLEOTIDE SEQUENCE</scope>
    <source>
        <strain evidence="10">LV_2022a</strain>
    </source>
</reference>
<keyword evidence="1" id="KW-0217">Developmental protein</keyword>
<dbReference type="GO" id="GO:0061564">
    <property type="term" value="P:axon development"/>
    <property type="evidence" value="ECO:0007669"/>
    <property type="project" value="TreeGrafter"/>
</dbReference>
<dbReference type="InterPro" id="IPR011598">
    <property type="entry name" value="bHLH_dom"/>
</dbReference>
<evidence type="ECO:0000259" key="9">
    <source>
        <dbReference type="PROSITE" id="PS50888"/>
    </source>
</evidence>
<proteinExistence type="predicted"/>
<reference evidence="10" key="1">
    <citation type="submission" date="2022-04" db="EMBL/GenBank/DDBJ databases">
        <authorList>
            <person name="Xu L."/>
            <person name="Lv Z."/>
        </authorList>
    </citation>
    <scope>NUCLEOTIDE SEQUENCE</scope>
    <source>
        <strain evidence="10">LV_2022a</strain>
    </source>
</reference>
<dbReference type="Pfam" id="PF12533">
    <property type="entry name" value="Neuro_bHLH"/>
    <property type="match status" value="1"/>
</dbReference>
<dbReference type="GO" id="GO:0000981">
    <property type="term" value="F:DNA-binding transcription factor activity, RNA polymerase II-specific"/>
    <property type="evidence" value="ECO:0007669"/>
    <property type="project" value="TreeGrafter"/>
</dbReference>
<evidence type="ECO:0000256" key="6">
    <source>
        <dbReference type="ARBA" id="ARBA00023163"/>
    </source>
</evidence>
<evidence type="ECO:0000256" key="4">
    <source>
        <dbReference type="ARBA" id="ARBA00023015"/>
    </source>
</evidence>
<evidence type="ECO:0000256" key="7">
    <source>
        <dbReference type="ARBA" id="ARBA00023242"/>
    </source>
</evidence>
<dbReference type="InterPro" id="IPR050359">
    <property type="entry name" value="bHLH_transcription_factors"/>
</dbReference>
<evidence type="ECO:0000256" key="2">
    <source>
        <dbReference type="ARBA" id="ARBA00022782"/>
    </source>
</evidence>
<sequence>KQFNTQHKIKHSTIKKSQLKNKEIVEDIQLNHVLHESMSNSQHELSSPIKQPKKRGPKKKPLTKERETRLKNRRIRANARERSRMHGLNHALELLRRHVPTFSTTQRLSKIETLRLAKNYIKTLSELLLANKTPTPLEMALHLTDGLSQNTTNLIANTLQVNPRVLIQLQRQQHQQEIHESSHHITLNLINSNKIHSVSSSTSSTDEMKCEIGTSNDHLKLFNSSNITVNKQNSFVPNCSWNIDCFNPVFMNFHDTTNDTTTTTTTTINNDNNNNNNSNNHSVTPVIDWNHSNLLISPVLSYIPNNTLQEKINNQSMHNNMITTNNELMNNYEQSFTQLMNKTSFSL</sequence>
<organism evidence="10 11">
    <name type="scientific">Schistosoma mekongi</name>
    <name type="common">Parasitic worm</name>
    <dbReference type="NCBI Taxonomy" id="38744"/>
    <lineage>
        <taxon>Eukaryota</taxon>
        <taxon>Metazoa</taxon>
        <taxon>Spiralia</taxon>
        <taxon>Lophotrochozoa</taxon>
        <taxon>Platyhelminthes</taxon>
        <taxon>Trematoda</taxon>
        <taxon>Digenea</taxon>
        <taxon>Strigeidida</taxon>
        <taxon>Schistosomatoidea</taxon>
        <taxon>Schistosomatidae</taxon>
        <taxon>Schistosoma</taxon>
    </lineage>
</organism>
<dbReference type="PROSITE" id="PS50888">
    <property type="entry name" value="BHLH"/>
    <property type="match status" value="1"/>
</dbReference>
<evidence type="ECO:0000256" key="5">
    <source>
        <dbReference type="ARBA" id="ARBA00023125"/>
    </source>
</evidence>
<feature type="domain" description="BHLH" evidence="9">
    <location>
        <begin position="72"/>
        <end position="124"/>
    </location>
</feature>
<dbReference type="GO" id="GO:0005634">
    <property type="term" value="C:nucleus"/>
    <property type="evidence" value="ECO:0007669"/>
    <property type="project" value="TreeGrafter"/>
</dbReference>
<dbReference type="InterPro" id="IPR036638">
    <property type="entry name" value="HLH_DNA-bd_sf"/>
</dbReference>
<dbReference type="EMBL" id="JALJAT010000008">
    <property type="protein sequence ID" value="KAK4467667.1"/>
    <property type="molecule type" value="Genomic_DNA"/>
</dbReference>
<feature type="non-terminal residue" evidence="10">
    <location>
        <position position="1"/>
    </location>
</feature>
<evidence type="ECO:0000256" key="3">
    <source>
        <dbReference type="ARBA" id="ARBA00022902"/>
    </source>
</evidence>
<keyword evidence="3" id="KW-0524">Neurogenesis</keyword>
<evidence type="ECO:0000313" key="10">
    <source>
        <dbReference type="EMBL" id="KAK4467667.1"/>
    </source>
</evidence>
<accession>A0AAE2D1F8</accession>
<protein>
    <recommendedName>
        <fullName evidence="9">BHLH domain-containing protein</fullName>
    </recommendedName>
</protein>